<dbReference type="PROSITE" id="PS51186">
    <property type="entry name" value="GNAT"/>
    <property type="match status" value="1"/>
</dbReference>
<keyword evidence="4" id="KW-1185">Reference proteome</keyword>
<reference evidence="2" key="2">
    <citation type="submission" date="2023-10" db="EMBL/GenBank/DDBJ databases">
        <authorList>
            <consortium name="PulseNet: The National Subtyping Network for Foodborne Disease Surveillance"/>
        </authorList>
    </citation>
    <scope>NUCLEOTIDE SEQUENCE</scope>
    <source>
        <strain evidence="2">PNUSAV004886</strain>
    </source>
</reference>
<dbReference type="AlphaFoldDB" id="A0A099LV77"/>
<reference evidence="3 4" key="1">
    <citation type="submission" date="2014-04" db="EMBL/GenBank/DDBJ databases">
        <title>Genome sequencing of Vibrio navarrensis strains.</title>
        <authorList>
            <person name="Gladney L.M."/>
            <person name="Katz L.S."/>
            <person name="Marino-Ramirez L."/>
            <person name="Jordan I.K."/>
        </authorList>
    </citation>
    <scope>NUCLEOTIDE SEQUENCE [LARGE SCALE GENOMIC DNA]</scope>
    <source>
        <strain evidence="3 4">ATCC 51183</strain>
    </source>
</reference>
<comment type="caution">
    <text evidence="3">The sequence shown here is derived from an EMBL/GenBank/DDBJ whole genome shotgun (WGS) entry which is preliminary data.</text>
</comment>
<dbReference type="RefSeq" id="WP_039427671.1">
    <property type="nucleotide sequence ID" value="NZ_CAWPVW010000013.1"/>
</dbReference>
<dbReference type="Proteomes" id="UP000029994">
    <property type="component" value="Unassembled WGS sequence"/>
</dbReference>
<proteinExistence type="predicted"/>
<dbReference type="Pfam" id="PF00583">
    <property type="entry name" value="Acetyltransf_1"/>
    <property type="match status" value="1"/>
</dbReference>
<name>A0A099LV77_9VIBR</name>
<evidence type="ECO:0000313" key="4">
    <source>
        <dbReference type="Proteomes" id="UP000029994"/>
    </source>
</evidence>
<organism evidence="3 4">
    <name type="scientific">Vibrio navarrensis</name>
    <dbReference type="NCBI Taxonomy" id="29495"/>
    <lineage>
        <taxon>Bacteria</taxon>
        <taxon>Pseudomonadati</taxon>
        <taxon>Pseudomonadota</taxon>
        <taxon>Gammaproteobacteria</taxon>
        <taxon>Vibrionales</taxon>
        <taxon>Vibrionaceae</taxon>
        <taxon>Vibrio</taxon>
    </lineage>
</organism>
<dbReference type="InterPro" id="IPR000182">
    <property type="entry name" value="GNAT_dom"/>
</dbReference>
<dbReference type="InterPro" id="IPR016181">
    <property type="entry name" value="Acyl_CoA_acyltransferase"/>
</dbReference>
<dbReference type="GO" id="GO:0016747">
    <property type="term" value="F:acyltransferase activity, transferring groups other than amino-acyl groups"/>
    <property type="evidence" value="ECO:0007669"/>
    <property type="project" value="InterPro"/>
</dbReference>
<dbReference type="eggNOG" id="COG0456">
    <property type="taxonomic scope" value="Bacteria"/>
</dbReference>
<dbReference type="GeneID" id="43683891"/>
<dbReference type="CDD" id="cd04301">
    <property type="entry name" value="NAT_SF"/>
    <property type="match status" value="1"/>
</dbReference>
<evidence type="ECO:0000313" key="2">
    <source>
        <dbReference type="EMBL" id="ELN6930693.1"/>
    </source>
</evidence>
<protein>
    <submittedName>
        <fullName evidence="2">GNAT family N-acetyltransferase</fullName>
    </submittedName>
    <submittedName>
        <fullName evidence="3">Histone acetyltransferase</fullName>
    </submittedName>
</protein>
<sequence>MEFKTAEYVDYERVAYLHADSLKRHYSKILSRRYLQNDVQTEKLALWQTRLTNPPFGQHVILAEEGGLLLGFACVFGNHDFELGTFIDSLHVDGDFQRRGIGKKLLQEVANWQQHYFPERGLYLEVNVSNRDAIEFYQSIGGTLTECRKRHASDGTEMIEQVITWPSAEKLSAGLLAAVIFS</sequence>
<dbReference type="SUPFAM" id="SSF55729">
    <property type="entry name" value="Acyl-CoA N-acyltransferases (Nat)"/>
    <property type="match status" value="1"/>
</dbReference>
<evidence type="ECO:0000313" key="3">
    <source>
        <dbReference type="EMBL" id="KGK11995.1"/>
    </source>
</evidence>
<evidence type="ECO:0000259" key="1">
    <source>
        <dbReference type="PROSITE" id="PS51186"/>
    </source>
</evidence>
<gene>
    <name evidence="3" type="ORF">EA26_12005</name>
    <name evidence="2" type="ORF">RZY48_000056</name>
</gene>
<dbReference type="EMBL" id="JMCG01000001">
    <property type="protein sequence ID" value="KGK11995.1"/>
    <property type="molecule type" value="Genomic_DNA"/>
</dbReference>
<keyword evidence="3" id="KW-0808">Transferase</keyword>
<dbReference type="Proteomes" id="UP001253463">
    <property type="component" value="Unassembled WGS sequence"/>
</dbReference>
<feature type="domain" description="N-acetyltransferase" evidence="1">
    <location>
        <begin position="1"/>
        <end position="163"/>
    </location>
</feature>
<dbReference type="Gene3D" id="3.40.630.30">
    <property type="match status" value="1"/>
</dbReference>
<dbReference type="EMBL" id="ABNSCA010000001">
    <property type="protein sequence ID" value="ELN6930693.1"/>
    <property type="molecule type" value="Genomic_DNA"/>
</dbReference>
<dbReference type="STRING" id="29495.EA26_12005"/>
<accession>A0A099LV77</accession>